<evidence type="ECO:0008006" key="8">
    <source>
        <dbReference type="Google" id="ProtNLM"/>
    </source>
</evidence>
<protein>
    <recommendedName>
        <fullName evidence="8">Mg2+ transporter protein</fullName>
    </recommendedName>
</protein>
<dbReference type="GeneID" id="25981212"/>
<evidence type="ECO:0000256" key="5">
    <source>
        <dbReference type="SAM" id="Phobius"/>
    </source>
</evidence>
<keyword evidence="2 5" id="KW-0812">Transmembrane</keyword>
<keyword evidence="4 5" id="KW-0472">Membrane</keyword>
<gene>
    <name evidence="6" type="ORF">CMQ_7645</name>
</gene>
<dbReference type="STRING" id="655863.F0XQ75"/>
<feature type="transmembrane region" description="Helical" evidence="5">
    <location>
        <begin position="381"/>
        <end position="404"/>
    </location>
</feature>
<keyword evidence="3 5" id="KW-1133">Transmembrane helix</keyword>
<evidence type="ECO:0000313" key="6">
    <source>
        <dbReference type="EMBL" id="EFX00643.1"/>
    </source>
</evidence>
<evidence type="ECO:0000256" key="2">
    <source>
        <dbReference type="ARBA" id="ARBA00022692"/>
    </source>
</evidence>
<feature type="transmembrane region" description="Helical" evidence="5">
    <location>
        <begin position="416"/>
        <end position="437"/>
    </location>
</feature>
<dbReference type="AlphaFoldDB" id="F0XQ75"/>
<name>F0XQ75_GROCL</name>
<organism evidence="7">
    <name type="scientific">Grosmannia clavigera (strain kw1407 / UAMH 11150)</name>
    <name type="common">Blue stain fungus</name>
    <name type="synonym">Graphiocladiella clavigera</name>
    <dbReference type="NCBI Taxonomy" id="655863"/>
    <lineage>
        <taxon>Eukaryota</taxon>
        <taxon>Fungi</taxon>
        <taxon>Dikarya</taxon>
        <taxon>Ascomycota</taxon>
        <taxon>Pezizomycotina</taxon>
        <taxon>Sordariomycetes</taxon>
        <taxon>Sordariomycetidae</taxon>
        <taxon>Ophiostomatales</taxon>
        <taxon>Ophiostomataceae</taxon>
        <taxon>Leptographium</taxon>
    </lineage>
</organism>
<dbReference type="GO" id="GO:0016020">
    <property type="term" value="C:membrane"/>
    <property type="evidence" value="ECO:0007669"/>
    <property type="project" value="UniProtKB-SubCell"/>
</dbReference>
<dbReference type="EMBL" id="GL629801">
    <property type="protein sequence ID" value="EFX00643.1"/>
    <property type="molecule type" value="Genomic_DNA"/>
</dbReference>
<dbReference type="Proteomes" id="UP000007796">
    <property type="component" value="Unassembled WGS sequence"/>
</dbReference>
<comment type="subcellular location">
    <subcellularLocation>
        <location evidence="1">Membrane</location>
        <topology evidence="1">Multi-pass membrane protein</topology>
    </subcellularLocation>
</comment>
<dbReference type="InParanoid" id="F0XQ75"/>
<evidence type="ECO:0000256" key="4">
    <source>
        <dbReference type="ARBA" id="ARBA00023136"/>
    </source>
</evidence>
<dbReference type="Pfam" id="PF01544">
    <property type="entry name" value="CorA"/>
    <property type="match status" value="1"/>
</dbReference>
<dbReference type="eggNOG" id="ENOG502SS3N">
    <property type="taxonomic scope" value="Eukaryota"/>
</dbReference>
<reference evidence="6 7" key="1">
    <citation type="journal article" date="2011" name="Proc. Natl. Acad. Sci. U.S.A.">
        <title>Genome and transcriptome analyses of the mountain pine beetle-fungal symbiont Grosmannia clavigera, a lodgepole pine pathogen.</title>
        <authorList>
            <person name="DiGuistini S."/>
            <person name="Wang Y."/>
            <person name="Liao N.Y."/>
            <person name="Taylor G."/>
            <person name="Tanguay P."/>
            <person name="Feau N."/>
            <person name="Henrissat B."/>
            <person name="Chan S.K."/>
            <person name="Hesse-Orce U."/>
            <person name="Alamouti S.M."/>
            <person name="Tsui C.K.M."/>
            <person name="Docking R.T."/>
            <person name="Levasseur A."/>
            <person name="Haridas S."/>
            <person name="Robertson G."/>
            <person name="Birol I."/>
            <person name="Holt R.A."/>
            <person name="Marra M.A."/>
            <person name="Hamelin R.C."/>
            <person name="Hirst M."/>
            <person name="Jones S.J.M."/>
            <person name="Bohlmann J."/>
            <person name="Breuil C."/>
        </authorList>
    </citation>
    <scope>NUCLEOTIDE SEQUENCE [LARGE SCALE GENOMIC DNA]</scope>
    <source>
        <strain evidence="7">kw1407 / UAMH 11150</strain>
    </source>
</reference>
<sequence length="491" mass="56022">MDDYLFESHVLSCNTVEEPMSFLEIFNYSNGETYFDKGALPSSEFDNFLNQQGVFLPEKKAADVKILSGMRLILQLKAQQADTFTSKFISFTHGEYIKMVRKLHLPFRAIEGSSVVGPFFWSSLDLDDANPHLHVVFRKSDVRKKGLTRGWELMLSHEFRSGITTGYAKGTESSRLDVIIDTHLRACAGLVGHPLLLPSIILGNELDSSMDERQRNTRHQLRKLEHAITFRNEIDPNERFKDIDLDQMNQSLVECHGQVLWKRPQAYLDMLTQVGVALNRFRDAREKLLRDGCLPEHLADPAVRDSLHKLHRSMQGRFEFFNQKLKGVQHYAYTTVSRLEVQLGALYNIIAQKESKLNLEMAHHQGVLALAAKRDSQSMKALSVVGAIFLPATYLASLFSMTFFNFQNGASVSPTLWIYFAITIPLTLIVLGIWFWWDRTREKKFADEEEALGKAVPHMENSFVLSLVEKRTGLTGINSVNSIDTKRWDTC</sequence>
<dbReference type="RefSeq" id="XP_014170125.1">
    <property type="nucleotide sequence ID" value="XM_014314650.1"/>
</dbReference>
<keyword evidence="7" id="KW-1185">Reference proteome</keyword>
<dbReference type="InterPro" id="IPR002523">
    <property type="entry name" value="MgTranspt_CorA/ZnTranspt_ZntB"/>
</dbReference>
<proteinExistence type="predicted"/>
<evidence type="ECO:0000256" key="1">
    <source>
        <dbReference type="ARBA" id="ARBA00004141"/>
    </source>
</evidence>
<dbReference type="Gene3D" id="1.20.58.340">
    <property type="entry name" value="Magnesium transport protein CorA, transmembrane region"/>
    <property type="match status" value="1"/>
</dbReference>
<evidence type="ECO:0000313" key="7">
    <source>
        <dbReference type="Proteomes" id="UP000007796"/>
    </source>
</evidence>
<dbReference type="InterPro" id="IPR045863">
    <property type="entry name" value="CorA_TM1_TM2"/>
</dbReference>
<dbReference type="OrthoDB" id="2830640at2759"/>
<evidence type="ECO:0000256" key="3">
    <source>
        <dbReference type="ARBA" id="ARBA00022989"/>
    </source>
</evidence>
<accession>F0XQ75</accession>
<dbReference type="HOGENOM" id="CLU_042086_0_0_1"/>
<dbReference type="SUPFAM" id="SSF144083">
    <property type="entry name" value="Magnesium transport protein CorA, transmembrane region"/>
    <property type="match status" value="1"/>
</dbReference>